<dbReference type="PANTHER" id="PTHR22803">
    <property type="entry name" value="MANNOSE, PHOSPHOLIPASE, LECTIN RECEPTOR RELATED"/>
    <property type="match status" value="1"/>
</dbReference>
<organism evidence="3 4">
    <name type="scientific">Dinothrombium tinctorium</name>
    <dbReference type="NCBI Taxonomy" id="1965070"/>
    <lineage>
        <taxon>Eukaryota</taxon>
        <taxon>Metazoa</taxon>
        <taxon>Ecdysozoa</taxon>
        <taxon>Arthropoda</taxon>
        <taxon>Chelicerata</taxon>
        <taxon>Arachnida</taxon>
        <taxon>Acari</taxon>
        <taxon>Acariformes</taxon>
        <taxon>Trombidiformes</taxon>
        <taxon>Prostigmata</taxon>
        <taxon>Anystina</taxon>
        <taxon>Parasitengona</taxon>
        <taxon>Trombidioidea</taxon>
        <taxon>Trombidiidae</taxon>
        <taxon>Dinothrombium</taxon>
    </lineage>
</organism>
<evidence type="ECO:0000313" key="2">
    <source>
        <dbReference type="EMBL" id="RWS11924.1"/>
    </source>
</evidence>
<evidence type="ECO:0000313" key="3">
    <source>
        <dbReference type="EMBL" id="RWS11969.1"/>
    </source>
</evidence>
<dbReference type="PROSITE" id="PS50041">
    <property type="entry name" value="C_TYPE_LECTIN_2"/>
    <property type="match status" value="1"/>
</dbReference>
<dbReference type="InterPro" id="IPR016186">
    <property type="entry name" value="C-type_lectin-like/link_sf"/>
</dbReference>
<proteinExistence type="predicted"/>
<reference evidence="3" key="2">
    <citation type="submission" date="2018-11" db="EMBL/GenBank/DDBJ databases">
        <title>Trombidioid mite genomics.</title>
        <authorList>
            <person name="Dong X."/>
        </authorList>
    </citation>
    <scope>NUCLEOTIDE SEQUENCE</scope>
    <source>
        <strain evidence="3">UoL-WK</strain>
    </source>
</reference>
<dbReference type="Pfam" id="PF00059">
    <property type="entry name" value="Lectin_C"/>
    <property type="match status" value="1"/>
</dbReference>
<dbReference type="EMBL" id="NCKU01001521">
    <property type="protein sequence ID" value="RWS11924.1"/>
    <property type="molecule type" value="Genomic_DNA"/>
</dbReference>
<dbReference type="EMBL" id="NCKU01001501">
    <property type="protein sequence ID" value="RWS11969.1"/>
    <property type="molecule type" value="Genomic_DNA"/>
</dbReference>
<comment type="caution">
    <text evidence="3">The sequence shown here is derived from an EMBL/GenBank/DDBJ whole genome shotgun (WGS) entry which is preliminary data.</text>
</comment>
<dbReference type="Gene3D" id="3.10.100.10">
    <property type="entry name" value="Mannose-Binding Protein A, subunit A"/>
    <property type="match status" value="1"/>
</dbReference>
<sequence length="109" mass="12615">MVTIKSEDENKFVSSLCAAGKEYWLGAQHIPNRSEAYIWSDGNFVNYTKWSFGQPNEEENYCVAIVIDSGFWWDRLCHENAAQLCQRSLVQKPEFFTESPLRVMTIGKK</sequence>
<keyword evidence="4" id="KW-1185">Reference proteome</keyword>
<keyword evidence="3" id="KW-0675">Receptor</keyword>
<dbReference type="AlphaFoldDB" id="A0A443R9M7"/>
<protein>
    <submittedName>
        <fullName evidence="3">Macrophage mannose receptor 1-like protein</fullName>
    </submittedName>
</protein>
<accession>A0A443R9M7</accession>
<evidence type="ECO:0000313" key="4">
    <source>
        <dbReference type="Proteomes" id="UP000285301"/>
    </source>
</evidence>
<gene>
    <name evidence="3" type="ORF">B4U79_18987</name>
    <name evidence="2" type="ORF">B4U79_18989</name>
</gene>
<reference evidence="3 4" key="1">
    <citation type="journal article" date="2018" name="Gigascience">
        <title>Genomes of trombidid mites reveal novel predicted allergens and laterally-transferred genes associated with secondary metabolism.</title>
        <authorList>
            <person name="Dong X."/>
            <person name="Chaisiri K."/>
            <person name="Xia D."/>
            <person name="Armstrong S.D."/>
            <person name="Fang Y."/>
            <person name="Donnelly M.J."/>
            <person name="Kadowaki T."/>
            <person name="McGarry J.W."/>
            <person name="Darby A.C."/>
            <person name="Makepeace B.L."/>
        </authorList>
    </citation>
    <scope>NUCLEOTIDE SEQUENCE [LARGE SCALE GENOMIC DNA]</scope>
    <source>
        <strain evidence="3">UoL-WK</strain>
    </source>
</reference>
<dbReference type="Proteomes" id="UP000285301">
    <property type="component" value="Unassembled WGS sequence"/>
</dbReference>
<evidence type="ECO:0000259" key="1">
    <source>
        <dbReference type="PROSITE" id="PS50041"/>
    </source>
</evidence>
<dbReference type="SUPFAM" id="SSF56436">
    <property type="entry name" value="C-type lectin-like"/>
    <property type="match status" value="1"/>
</dbReference>
<dbReference type="InterPro" id="IPR001304">
    <property type="entry name" value="C-type_lectin-like"/>
</dbReference>
<dbReference type="InterPro" id="IPR050111">
    <property type="entry name" value="C-type_lectin/snaclec_domain"/>
</dbReference>
<name>A0A443R9M7_9ACAR</name>
<dbReference type="STRING" id="1965070.A0A443R9M7"/>
<feature type="domain" description="C-type lectin" evidence="1">
    <location>
        <begin position="1"/>
        <end position="86"/>
    </location>
</feature>
<dbReference type="CDD" id="cd00037">
    <property type="entry name" value="CLECT"/>
    <property type="match status" value="1"/>
</dbReference>
<dbReference type="InterPro" id="IPR016187">
    <property type="entry name" value="CTDL_fold"/>
</dbReference>
<dbReference type="OrthoDB" id="418245at2759"/>